<dbReference type="SUPFAM" id="SSF52540">
    <property type="entry name" value="P-loop containing nucleoside triphosphate hydrolases"/>
    <property type="match status" value="1"/>
</dbReference>
<gene>
    <name evidence="9" type="ORF">LPJ61_004102</name>
</gene>
<keyword evidence="5" id="KW-0496">Mitochondrion</keyword>
<comment type="subcellular location">
    <subcellularLocation>
        <location evidence="1">Mitochondrion</location>
    </subcellularLocation>
</comment>
<dbReference type="OrthoDB" id="274828at2759"/>
<reference evidence="9" key="1">
    <citation type="submission" date="2022-07" db="EMBL/GenBank/DDBJ databases">
        <title>Phylogenomic reconstructions and comparative analyses of Kickxellomycotina fungi.</title>
        <authorList>
            <person name="Reynolds N.K."/>
            <person name="Stajich J.E."/>
            <person name="Barry K."/>
            <person name="Grigoriev I.V."/>
            <person name="Crous P."/>
            <person name="Smith M.E."/>
        </authorList>
    </citation>
    <scope>NUCLEOTIDE SEQUENCE</scope>
    <source>
        <strain evidence="9">BCRC 34381</strain>
    </source>
</reference>
<dbReference type="GO" id="GO:0003735">
    <property type="term" value="F:structural constituent of ribosome"/>
    <property type="evidence" value="ECO:0007669"/>
    <property type="project" value="TreeGrafter"/>
</dbReference>
<feature type="non-terminal residue" evidence="9">
    <location>
        <position position="1"/>
    </location>
</feature>
<dbReference type="AlphaFoldDB" id="A0A9W7YBR2"/>
<proteinExistence type="inferred from homology"/>
<comment type="similarity">
    <text evidence="2">Belongs to the mitochondrion-specific ribosomal protein mS29 family.</text>
</comment>
<dbReference type="InterPro" id="IPR027417">
    <property type="entry name" value="P-loop_NTPase"/>
</dbReference>
<accession>A0A9W7YBR2</accession>
<evidence type="ECO:0000256" key="1">
    <source>
        <dbReference type="ARBA" id="ARBA00004173"/>
    </source>
</evidence>
<dbReference type="Proteomes" id="UP001143981">
    <property type="component" value="Unassembled WGS sequence"/>
</dbReference>
<dbReference type="EMBL" id="JANBOI010000847">
    <property type="protein sequence ID" value="KAJ1728310.1"/>
    <property type="molecule type" value="Genomic_DNA"/>
</dbReference>
<organism evidence="9 10">
    <name type="scientific">Coemansia biformis</name>
    <dbReference type="NCBI Taxonomy" id="1286918"/>
    <lineage>
        <taxon>Eukaryota</taxon>
        <taxon>Fungi</taxon>
        <taxon>Fungi incertae sedis</taxon>
        <taxon>Zoopagomycota</taxon>
        <taxon>Kickxellomycotina</taxon>
        <taxon>Kickxellomycetes</taxon>
        <taxon>Kickxellales</taxon>
        <taxon>Kickxellaceae</taxon>
        <taxon>Coemansia</taxon>
    </lineage>
</organism>
<name>A0A9W7YBR2_9FUNG</name>
<dbReference type="PANTHER" id="PTHR12810:SF0">
    <property type="entry name" value="SMALL RIBOSOMAL SUBUNIT PROTEIN MS29"/>
    <property type="match status" value="1"/>
</dbReference>
<feature type="compositionally biased region" description="Basic and acidic residues" evidence="8">
    <location>
        <begin position="1"/>
        <end position="17"/>
    </location>
</feature>
<evidence type="ECO:0000256" key="7">
    <source>
        <dbReference type="ARBA" id="ARBA00035140"/>
    </source>
</evidence>
<keyword evidence="10" id="KW-1185">Reference proteome</keyword>
<evidence type="ECO:0000256" key="5">
    <source>
        <dbReference type="ARBA" id="ARBA00023128"/>
    </source>
</evidence>
<keyword evidence="6" id="KW-0687">Ribonucleoprotein</keyword>
<evidence type="ECO:0000256" key="3">
    <source>
        <dbReference type="ARBA" id="ARBA00022946"/>
    </source>
</evidence>
<sequence>DRTQSTAFKKKDDDQGKKARTGKTTAVNMAAANPLYYTDRPDPRLETLSAHSAIPVHVNRVMEIDEGFLACLGAERYPGYLGTDFGLFGRPALLYRGQTQRLVEQLATNAEAAPQRATVLDGKGGTGKSAELLKLASVAASLGHIVVYAPSTVRWVNSSRPYAPEAGDSGLFVQLELALEQLRTMNGMCRDALAKVPLGRSAAVGKRRLAAESTLADLIDIGLQTPALSHDVLDLLLDVASTQTAVPVLVAVDEVNALWSDSMYRDQGDVVLPARRLRLIRALLPFFEGERSLARGWVLGAISRVDVRFMPKDLKLRLDPPPAVPLANPDLAKDPSIVRQPTDLPFDTIGVERLSAAEAWALMRFYHETSIIASPVTEALVAKKWVVASGNPRELFASVTSFA</sequence>
<dbReference type="PANTHER" id="PTHR12810">
    <property type="entry name" value="MITOCHONDRIAL 28S RIBOSOMAL PROTEIN S29"/>
    <property type="match status" value="1"/>
</dbReference>
<dbReference type="GO" id="GO:0005763">
    <property type="term" value="C:mitochondrial small ribosomal subunit"/>
    <property type="evidence" value="ECO:0007669"/>
    <property type="project" value="TreeGrafter"/>
</dbReference>
<keyword evidence="3" id="KW-0809">Transit peptide</keyword>
<dbReference type="Pfam" id="PF10236">
    <property type="entry name" value="DAP3"/>
    <property type="match status" value="1"/>
</dbReference>
<feature type="region of interest" description="Disordered" evidence="8">
    <location>
        <begin position="1"/>
        <end position="22"/>
    </location>
</feature>
<comment type="caution">
    <text evidence="9">The sequence shown here is derived from an EMBL/GenBank/DDBJ whole genome shotgun (WGS) entry which is preliminary data.</text>
</comment>
<evidence type="ECO:0000313" key="10">
    <source>
        <dbReference type="Proteomes" id="UP001143981"/>
    </source>
</evidence>
<keyword evidence="4" id="KW-0689">Ribosomal protein</keyword>
<evidence type="ECO:0000256" key="2">
    <source>
        <dbReference type="ARBA" id="ARBA00009863"/>
    </source>
</evidence>
<evidence type="ECO:0000313" key="9">
    <source>
        <dbReference type="EMBL" id="KAJ1728310.1"/>
    </source>
</evidence>
<protein>
    <recommendedName>
        <fullName evidence="7">Small ribosomal subunit protein mS29</fullName>
    </recommendedName>
</protein>
<evidence type="ECO:0000256" key="8">
    <source>
        <dbReference type="SAM" id="MobiDB-lite"/>
    </source>
</evidence>
<evidence type="ECO:0000256" key="4">
    <source>
        <dbReference type="ARBA" id="ARBA00022980"/>
    </source>
</evidence>
<dbReference type="InterPro" id="IPR019368">
    <property type="entry name" value="Ribosomal_mS29"/>
</dbReference>
<evidence type="ECO:0000256" key="6">
    <source>
        <dbReference type="ARBA" id="ARBA00023274"/>
    </source>
</evidence>